<sequence>MSGRRAVALASAVGVAAGFVAVVSTGVAAAEPATVSWANGGDALTRSVSNATPAEGEILTVTNTITGAGSTLSWVEDVRPTCLTYLQNTAKVNGLPVPVNSLGAGIVRVAGTWDATATQTFEFQYSVGANCVREVAQNTGVAYGGTTSGEFRGQGPALNVAKNVTTTELKPVGALKGGVKSTLTANVLGGRAGDLVKFYRGPDEVGTGTLNSAGAATFDWTPSNTDAGTYDITAKFLATGYALESVSPAQTVTIEAGNQSTQTTVIVPATSLINTDVVLEAQVEPAPGAGTVSFKSGATVLGTVDVDAAGKASLVQNFNVTGDKIITAVFNGAPGFNASTSAAQTIKVSEPGATDVATTLTLNIPALAQKGVFLFLRSNVSPTTSSGTVQYFSGSEPLGNPVPVKNGLAQQSYVFNASGTFDVRAVYSGAPGFLASESTTTITVTDEPVP</sequence>
<dbReference type="Proteomes" id="UP001597286">
    <property type="component" value="Unassembled WGS sequence"/>
</dbReference>
<evidence type="ECO:0000313" key="3">
    <source>
        <dbReference type="EMBL" id="MFD1810889.1"/>
    </source>
</evidence>
<keyword evidence="1" id="KW-0732">Signal</keyword>
<comment type="caution">
    <text evidence="3">The sequence shown here is derived from an EMBL/GenBank/DDBJ whole genome shotgun (WGS) entry which is preliminary data.</text>
</comment>
<evidence type="ECO:0000256" key="1">
    <source>
        <dbReference type="SAM" id="SignalP"/>
    </source>
</evidence>
<evidence type="ECO:0000313" key="4">
    <source>
        <dbReference type="Proteomes" id="UP001597286"/>
    </source>
</evidence>
<feature type="signal peptide" evidence="1">
    <location>
        <begin position="1"/>
        <end position="29"/>
    </location>
</feature>
<keyword evidence="4" id="KW-1185">Reference proteome</keyword>
<dbReference type="EMBL" id="JBHUFB010000002">
    <property type="protein sequence ID" value="MFD1810889.1"/>
    <property type="molecule type" value="Genomic_DNA"/>
</dbReference>
<accession>A0ABW4NZJ0</accession>
<dbReference type="RefSeq" id="WP_378483445.1">
    <property type="nucleotide sequence ID" value="NZ_JBHUFB010000002.1"/>
</dbReference>
<feature type="domain" description="Bacterial Ig-like" evidence="2">
    <location>
        <begin position="267"/>
        <end position="348"/>
    </location>
</feature>
<organism evidence="3 4">
    <name type="scientific">Rhodococcus gannanensis</name>
    <dbReference type="NCBI Taxonomy" id="1960308"/>
    <lineage>
        <taxon>Bacteria</taxon>
        <taxon>Bacillati</taxon>
        <taxon>Actinomycetota</taxon>
        <taxon>Actinomycetes</taxon>
        <taxon>Mycobacteriales</taxon>
        <taxon>Nocardiaceae</taxon>
        <taxon>Rhodococcus</taxon>
    </lineage>
</organism>
<dbReference type="Pfam" id="PF16640">
    <property type="entry name" value="Big_3_5"/>
    <property type="match status" value="3"/>
</dbReference>
<dbReference type="InterPro" id="IPR032109">
    <property type="entry name" value="Big_3_5"/>
</dbReference>
<evidence type="ECO:0000259" key="2">
    <source>
        <dbReference type="Pfam" id="PF16640"/>
    </source>
</evidence>
<protein>
    <submittedName>
        <fullName evidence="3">Ig-like domain-containing protein</fullName>
    </submittedName>
</protein>
<feature type="chain" id="PRO_5045261479" evidence="1">
    <location>
        <begin position="30"/>
        <end position="450"/>
    </location>
</feature>
<dbReference type="Gene3D" id="2.60.40.10">
    <property type="entry name" value="Immunoglobulins"/>
    <property type="match status" value="3"/>
</dbReference>
<feature type="non-terminal residue" evidence="3">
    <location>
        <position position="450"/>
    </location>
</feature>
<feature type="domain" description="Bacterial Ig-like" evidence="2">
    <location>
        <begin position="178"/>
        <end position="254"/>
    </location>
</feature>
<feature type="domain" description="Bacterial Ig-like" evidence="2">
    <location>
        <begin position="376"/>
        <end position="445"/>
    </location>
</feature>
<dbReference type="InterPro" id="IPR013783">
    <property type="entry name" value="Ig-like_fold"/>
</dbReference>
<proteinExistence type="predicted"/>
<name>A0ABW4NZJ0_9NOCA</name>
<reference evidence="4" key="1">
    <citation type="journal article" date="2019" name="Int. J. Syst. Evol. Microbiol.">
        <title>The Global Catalogue of Microorganisms (GCM) 10K type strain sequencing project: providing services to taxonomists for standard genome sequencing and annotation.</title>
        <authorList>
            <consortium name="The Broad Institute Genomics Platform"/>
            <consortium name="The Broad Institute Genome Sequencing Center for Infectious Disease"/>
            <person name="Wu L."/>
            <person name="Ma J."/>
        </authorList>
    </citation>
    <scope>NUCLEOTIDE SEQUENCE [LARGE SCALE GENOMIC DNA]</scope>
    <source>
        <strain evidence="4">DT72</strain>
    </source>
</reference>
<gene>
    <name evidence="3" type="ORF">ACFSJG_01570</name>
</gene>